<dbReference type="InParanoid" id="A0A401GSG9"/>
<proteinExistence type="predicted"/>
<gene>
    <name evidence="2" type="ORF">SCP_0703670</name>
</gene>
<feature type="compositionally biased region" description="Polar residues" evidence="1">
    <location>
        <begin position="83"/>
        <end position="95"/>
    </location>
</feature>
<dbReference type="AlphaFoldDB" id="A0A401GSG9"/>
<feature type="region of interest" description="Disordered" evidence="1">
    <location>
        <begin position="69"/>
        <end position="118"/>
    </location>
</feature>
<comment type="caution">
    <text evidence="2">The sequence shown here is derived from an EMBL/GenBank/DDBJ whole genome shotgun (WGS) entry which is preliminary data.</text>
</comment>
<feature type="region of interest" description="Disordered" evidence="1">
    <location>
        <begin position="188"/>
        <end position="372"/>
    </location>
</feature>
<dbReference type="EMBL" id="BFAD01000007">
    <property type="protein sequence ID" value="GBE85181.1"/>
    <property type="molecule type" value="Genomic_DNA"/>
</dbReference>
<dbReference type="RefSeq" id="XP_027616094.1">
    <property type="nucleotide sequence ID" value="XM_027760293.1"/>
</dbReference>
<keyword evidence="3" id="KW-1185">Reference proteome</keyword>
<dbReference type="OrthoDB" id="3366546at2759"/>
<protein>
    <recommendedName>
        <fullName evidence="4">G-patch domain-containing protein</fullName>
    </recommendedName>
</protein>
<evidence type="ECO:0000256" key="1">
    <source>
        <dbReference type="SAM" id="MobiDB-lite"/>
    </source>
</evidence>
<evidence type="ECO:0000313" key="3">
    <source>
        <dbReference type="Proteomes" id="UP000287166"/>
    </source>
</evidence>
<feature type="compositionally biased region" description="Basic and acidic residues" evidence="1">
    <location>
        <begin position="228"/>
        <end position="241"/>
    </location>
</feature>
<dbReference type="STRING" id="139825.A0A401GSG9"/>
<accession>A0A401GSG9</accession>
<reference evidence="2 3" key="1">
    <citation type="journal article" date="2018" name="Sci. Rep.">
        <title>Genome sequence of the cauliflower mushroom Sparassis crispa (Hanabiratake) and its association with beneficial usage.</title>
        <authorList>
            <person name="Kiyama R."/>
            <person name="Furutani Y."/>
            <person name="Kawaguchi K."/>
            <person name="Nakanishi T."/>
        </authorList>
    </citation>
    <scope>NUCLEOTIDE SEQUENCE [LARGE SCALE GENOMIC DNA]</scope>
</reference>
<feature type="compositionally biased region" description="Basic and acidic residues" evidence="1">
    <location>
        <begin position="268"/>
        <end position="317"/>
    </location>
</feature>
<evidence type="ECO:0000313" key="2">
    <source>
        <dbReference type="EMBL" id="GBE85181.1"/>
    </source>
</evidence>
<sequence length="372" mass="41564">MPLDGHAYLVAQGWDGMGSGLRQGSISRPVTVAQKKTLSGIGKDRDEAFPFWDHVFEAASINIQVKLHSDSDDDSESTSTSTPAVSLQRTSTGILSNRRPKIGTPAFSGSATPESSDSITPRFGVMAAAKQEAARRSLYSKFFRGPVVGIDDIATAVEAEVDQMVIVTSAVEVLKGVESDEVAVERQRKIKGKTKATDEAADELATEGKRTKRKRKTEAVDELMQDAPQRKEKAKEDAGYKRDKKRRKQHAEEKSSQEEPVGETVGGKIDHAKEEERRRKEEKRARKEGEKARKEEKRVRREEKRMKKTIREPKLDHDTEEATTTVCDHPETSTRNVDSSQRRIRIRKGVEISRSGVADKAKKRRRTSSEIP</sequence>
<organism evidence="2 3">
    <name type="scientific">Sparassis crispa</name>
    <dbReference type="NCBI Taxonomy" id="139825"/>
    <lineage>
        <taxon>Eukaryota</taxon>
        <taxon>Fungi</taxon>
        <taxon>Dikarya</taxon>
        <taxon>Basidiomycota</taxon>
        <taxon>Agaricomycotina</taxon>
        <taxon>Agaricomycetes</taxon>
        <taxon>Polyporales</taxon>
        <taxon>Sparassidaceae</taxon>
        <taxon>Sparassis</taxon>
    </lineage>
</organism>
<name>A0A401GSG9_9APHY</name>
<feature type="compositionally biased region" description="Polar residues" evidence="1">
    <location>
        <begin position="107"/>
        <end position="118"/>
    </location>
</feature>
<evidence type="ECO:0008006" key="4">
    <source>
        <dbReference type="Google" id="ProtNLM"/>
    </source>
</evidence>
<dbReference type="GeneID" id="38782098"/>
<dbReference type="Proteomes" id="UP000287166">
    <property type="component" value="Unassembled WGS sequence"/>
</dbReference>